<keyword evidence="4" id="KW-1185">Reference proteome</keyword>
<dbReference type="SUPFAM" id="SSF51197">
    <property type="entry name" value="Clavaminate synthase-like"/>
    <property type="match status" value="1"/>
</dbReference>
<dbReference type="GO" id="GO:0016706">
    <property type="term" value="F:2-oxoglutarate-dependent dioxygenase activity"/>
    <property type="evidence" value="ECO:0000318"/>
    <property type="project" value="GO_Central"/>
</dbReference>
<comment type="caution">
    <text evidence="3">The sequence shown here is derived from an EMBL/GenBank/DDBJ whole genome shotgun (WGS) entry which is preliminary data.</text>
</comment>
<dbReference type="InterPro" id="IPR050231">
    <property type="entry name" value="Iron_ascorbate_oxido_reductase"/>
</dbReference>
<evidence type="ECO:0000256" key="1">
    <source>
        <dbReference type="RuleBase" id="RU003682"/>
    </source>
</evidence>
<gene>
    <name evidence="3" type="ORF">T459_31505</name>
</gene>
<name>A0A2G2YBH9_CAPAN</name>
<proteinExistence type="inferred from homology"/>
<keyword evidence="1" id="KW-0560">Oxidoreductase</keyword>
<keyword evidence="1" id="KW-0479">Metal-binding</keyword>
<evidence type="ECO:0000313" key="3">
    <source>
        <dbReference type="EMBL" id="PHT67080.1"/>
    </source>
</evidence>
<dbReference type="Gramene" id="PHT67080">
    <property type="protein sequence ID" value="PHT67080"/>
    <property type="gene ID" value="T459_31505"/>
</dbReference>
<dbReference type="PROSITE" id="PS51471">
    <property type="entry name" value="FE2OG_OXY"/>
    <property type="match status" value="1"/>
</dbReference>
<dbReference type="GO" id="GO:0046872">
    <property type="term" value="F:metal ion binding"/>
    <property type="evidence" value="ECO:0007669"/>
    <property type="project" value="UniProtKB-KW"/>
</dbReference>
<keyword evidence="1" id="KW-0408">Iron</keyword>
<accession>A0A2G2YBH9</accession>
<dbReference type="STRING" id="4072.A0A2G2YBH9"/>
<dbReference type="Pfam" id="PF03171">
    <property type="entry name" value="2OG-FeII_Oxy"/>
    <property type="match status" value="1"/>
</dbReference>
<dbReference type="PANTHER" id="PTHR47990">
    <property type="entry name" value="2-OXOGLUTARATE (2OG) AND FE(II)-DEPENDENT OXYGENASE SUPERFAMILY PROTEIN-RELATED"/>
    <property type="match status" value="1"/>
</dbReference>
<reference evidence="3 4" key="2">
    <citation type="journal article" date="2017" name="Genome Biol.">
        <title>New reference genome sequences of hot pepper reveal the massive evolution of plant disease-resistance genes by retroduplication.</title>
        <authorList>
            <person name="Kim S."/>
            <person name="Park J."/>
            <person name="Yeom S.I."/>
            <person name="Kim Y.M."/>
            <person name="Seo E."/>
            <person name="Kim K.T."/>
            <person name="Kim M.S."/>
            <person name="Lee J.M."/>
            <person name="Cheong K."/>
            <person name="Shin H.S."/>
            <person name="Kim S.B."/>
            <person name="Han K."/>
            <person name="Lee J."/>
            <person name="Park M."/>
            <person name="Lee H.A."/>
            <person name="Lee H.Y."/>
            <person name="Lee Y."/>
            <person name="Oh S."/>
            <person name="Lee J.H."/>
            <person name="Choi E."/>
            <person name="Choi E."/>
            <person name="Lee S.E."/>
            <person name="Jeon J."/>
            <person name="Kim H."/>
            <person name="Choi G."/>
            <person name="Song H."/>
            <person name="Lee J."/>
            <person name="Lee S.C."/>
            <person name="Kwon J.K."/>
            <person name="Lee H.Y."/>
            <person name="Koo N."/>
            <person name="Hong Y."/>
            <person name="Kim R.W."/>
            <person name="Kang W.H."/>
            <person name="Huh J.H."/>
            <person name="Kang B.C."/>
            <person name="Yang T.J."/>
            <person name="Lee Y.H."/>
            <person name="Bennetzen J.L."/>
            <person name="Choi D."/>
        </authorList>
    </citation>
    <scope>NUCLEOTIDE SEQUENCE [LARGE SCALE GENOMIC DNA]</scope>
    <source>
        <strain evidence="4">cv. CM334</strain>
    </source>
</reference>
<protein>
    <recommendedName>
        <fullName evidence="2">Fe2OG dioxygenase domain-containing protein</fullName>
    </recommendedName>
</protein>
<dbReference type="Gene3D" id="2.60.120.330">
    <property type="entry name" value="B-lactam Antibiotic, Isopenicillin N Synthase, Chain"/>
    <property type="match status" value="1"/>
</dbReference>
<evidence type="ECO:0000313" key="4">
    <source>
        <dbReference type="Proteomes" id="UP000222542"/>
    </source>
</evidence>
<evidence type="ECO:0000259" key="2">
    <source>
        <dbReference type="PROSITE" id="PS51471"/>
    </source>
</evidence>
<feature type="domain" description="Fe2OG dioxygenase" evidence="2">
    <location>
        <begin position="159"/>
        <end position="260"/>
    </location>
</feature>
<reference evidence="3 4" key="1">
    <citation type="journal article" date="2014" name="Nat. Genet.">
        <title>Genome sequence of the hot pepper provides insights into the evolution of pungency in Capsicum species.</title>
        <authorList>
            <person name="Kim S."/>
            <person name="Park M."/>
            <person name="Yeom S.I."/>
            <person name="Kim Y.M."/>
            <person name="Lee J.M."/>
            <person name="Lee H.A."/>
            <person name="Seo E."/>
            <person name="Choi J."/>
            <person name="Cheong K."/>
            <person name="Kim K.T."/>
            <person name="Jung K."/>
            <person name="Lee G.W."/>
            <person name="Oh S.K."/>
            <person name="Bae C."/>
            <person name="Kim S.B."/>
            <person name="Lee H.Y."/>
            <person name="Kim S.Y."/>
            <person name="Kim M.S."/>
            <person name="Kang B.C."/>
            <person name="Jo Y.D."/>
            <person name="Yang H.B."/>
            <person name="Jeong H.J."/>
            <person name="Kang W.H."/>
            <person name="Kwon J.K."/>
            <person name="Shin C."/>
            <person name="Lim J.Y."/>
            <person name="Park J.H."/>
            <person name="Huh J.H."/>
            <person name="Kim J.S."/>
            <person name="Kim B.D."/>
            <person name="Cohen O."/>
            <person name="Paran I."/>
            <person name="Suh M.C."/>
            <person name="Lee S.B."/>
            <person name="Kim Y.K."/>
            <person name="Shin Y."/>
            <person name="Noh S.J."/>
            <person name="Park J."/>
            <person name="Seo Y.S."/>
            <person name="Kwon S.Y."/>
            <person name="Kim H.A."/>
            <person name="Park J.M."/>
            <person name="Kim H.J."/>
            <person name="Choi S.B."/>
            <person name="Bosland P.W."/>
            <person name="Reeves G."/>
            <person name="Jo S.H."/>
            <person name="Lee B.W."/>
            <person name="Cho H.T."/>
            <person name="Choi H.S."/>
            <person name="Lee M.S."/>
            <person name="Yu Y."/>
            <person name="Do Choi Y."/>
            <person name="Park B.S."/>
            <person name="van Deynze A."/>
            <person name="Ashrafi H."/>
            <person name="Hill T."/>
            <person name="Kim W.T."/>
            <person name="Pai H.S."/>
            <person name="Ahn H.K."/>
            <person name="Yeam I."/>
            <person name="Giovannoni J.J."/>
            <person name="Rose J.K."/>
            <person name="Sorensen I."/>
            <person name="Lee S.J."/>
            <person name="Kim R.W."/>
            <person name="Choi I.Y."/>
            <person name="Choi B.S."/>
            <person name="Lim J.S."/>
            <person name="Lee Y.H."/>
            <person name="Choi D."/>
        </authorList>
    </citation>
    <scope>NUCLEOTIDE SEQUENCE [LARGE SCALE GENOMIC DNA]</scope>
    <source>
        <strain evidence="4">cv. CM334</strain>
    </source>
</reference>
<dbReference type="Proteomes" id="UP000222542">
    <property type="component" value="Unassembled WGS sequence"/>
</dbReference>
<dbReference type="InterPro" id="IPR027443">
    <property type="entry name" value="IPNS-like_sf"/>
</dbReference>
<dbReference type="EMBL" id="AYRZ02000012">
    <property type="protein sequence ID" value="PHT67080.1"/>
    <property type="molecule type" value="Genomic_DNA"/>
</dbReference>
<dbReference type="InterPro" id="IPR005123">
    <property type="entry name" value="Oxoglu/Fe-dep_dioxygenase_dom"/>
</dbReference>
<dbReference type="AlphaFoldDB" id="A0A2G2YBH9"/>
<sequence>MGVYSAPKLDFEKSSELKKGSEKWNLLRDEVSKALEEYGCFEALLDGEIPKVKLYEKLKEVLNINLEKIIGDTQSVLVGSDSHNYELQAPLQQRLDIPYVLNDGAIENFSKNFWPNGESEFSDLVLTYSKKLSEFTHLVYGMVFEKLGLEKYLDEHKKSGDYALTMIKYRTPKAGESNVGVPPHTDFIISTILSQHDQDGLQILDKNGQWLDVQFSTPNSYVFFVSDCLKAFTNGRLNCLTHRVIVGNGERYSLSFPLIPKEGYIIKVPEELVDEDHPLLYKPFDGSKLFPFFMSEGRRGVSATLEDFCGVSTNNPNLS</sequence>
<comment type="similarity">
    <text evidence="1">Belongs to the iron/ascorbate-dependent oxidoreductase family.</text>
</comment>
<dbReference type="InterPro" id="IPR044861">
    <property type="entry name" value="IPNS-like_FE2OG_OXY"/>
</dbReference>
<organism evidence="3 4">
    <name type="scientific">Capsicum annuum</name>
    <name type="common">Capsicum pepper</name>
    <dbReference type="NCBI Taxonomy" id="4072"/>
    <lineage>
        <taxon>Eukaryota</taxon>
        <taxon>Viridiplantae</taxon>
        <taxon>Streptophyta</taxon>
        <taxon>Embryophyta</taxon>
        <taxon>Tracheophyta</taxon>
        <taxon>Spermatophyta</taxon>
        <taxon>Magnoliopsida</taxon>
        <taxon>eudicotyledons</taxon>
        <taxon>Gunneridae</taxon>
        <taxon>Pentapetalae</taxon>
        <taxon>asterids</taxon>
        <taxon>lamiids</taxon>
        <taxon>Solanales</taxon>
        <taxon>Solanaceae</taxon>
        <taxon>Solanoideae</taxon>
        <taxon>Capsiceae</taxon>
        <taxon>Capsicum</taxon>
    </lineage>
</organism>
<dbReference type="OMA" id="CLTHRVI"/>